<gene>
    <name evidence="2" type="ORF">SAMN04488135_104384</name>
</gene>
<organism evidence="2 3">
    <name type="scientific">Pollutimonas bauzanensis</name>
    <dbReference type="NCBI Taxonomy" id="658167"/>
    <lineage>
        <taxon>Bacteria</taxon>
        <taxon>Pseudomonadati</taxon>
        <taxon>Pseudomonadota</taxon>
        <taxon>Betaproteobacteria</taxon>
        <taxon>Burkholderiales</taxon>
        <taxon>Alcaligenaceae</taxon>
        <taxon>Pollutimonas</taxon>
    </lineage>
</organism>
<protein>
    <submittedName>
        <fullName evidence="2">Uncharacterized protein</fullName>
    </submittedName>
</protein>
<evidence type="ECO:0000256" key="1">
    <source>
        <dbReference type="SAM" id="MobiDB-lite"/>
    </source>
</evidence>
<feature type="region of interest" description="Disordered" evidence="1">
    <location>
        <begin position="1"/>
        <end position="42"/>
    </location>
</feature>
<keyword evidence="3" id="KW-1185">Reference proteome</keyword>
<name>A0A1M5VH65_9BURK</name>
<sequence length="93" mass="10497">MALGGQRPNPEKKRGPSFGSMKVIAPWTPGNFDPNMGPDSDDFDCITASVSRQKFPQLQDIEQNQETPMGVHRPCLTSQYKNWKISPQANHRR</sequence>
<dbReference type="AlphaFoldDB" id="A0A1M5VH65"/>
<reference evidence="2 3" key="1">
    <citation type="submission" date="2016-11" db="EMBL/GenBank/DDBJ databases">
        <authorList>
            <person name="Jaros S."/>
            <person name="Januszkiewicz K."/>
            <person name="Wedrychowicz H."/>
        </authorList>
    </citation>
    <scope>NUCLEOTIDE SEQUENCE [LARGE SCALE GENOMIC DNA]</scope>
    <source>
        <strain evidence="2 3">CGMCC 1.10190</strain>
    </source>
</reference>
<dbReference type="EMBL" id="FQXE01000004">
    <property type="protein sequence ID" value="SHH74632.1"/>
    <property type="molecule type" value="Genomic_DNA"/>
</dbReference>
<dbReference type="Proteomes" id="UP000184226">
    <property type="component" value="Unassembled WGS sequence"/>
</dbReference>
<dbReference type="STRING" id="658167.SAMN04488135_104384"/>
<accession>A0A1M5VH65</accession>
<proteinExistence type="predicted"/>
<evidence type="ECO:0000313" key="3">
    <source>
        <dbReference type="Proteomes" id="UP000184226"/>
    </source>
</evidence>
<evidence type="ECO:0000313" key="2">
    <source>
        <dbReference type="EMBL" id="SHH74632.1"/>
    </source>
</evidence>